<dbReference type="Proteomes" id="UP000265520">
    <property type="component" value="Unassembled WGS sequence"/>
</dbReference>
<sequence>MIEIAQTHESVAVYVDNGLNYVIGPGKNQEEVGDNGHYE</sequence>
<dbReference type="AlphaFoldDB" id="A0A392U2U3"/>
<organism evidence="1 2">
    <name type="scientific">Trifolium medium</name>
    <dbReference type="NCBI Taxonomy" id="97028"/>
    <lineage>
        <taxon>Eukaryota</taxon>
        <taxon>Viridiplantae</taxon>
        <taxon>Streptophyta</taxon>
        <taxon>Embryophyta</taxon>
        <taxon>Tracheophyta</taxon>
        <taxon>Spermatophyta</taxon>
        <taxon>Magnoliopsida</taxon>
        <taxon>eudicotyledons</taxon>
        <taxon>Gunneridae</taxon>
        <taxon>Pentapetalae</taxon>
        <taxon>rosids</taxon>
        <taxon>fabids</taxon>
        <taxon>Fabales</taxon>
        <taxon>Fabaceae</taxon>
        <taxon>Papilionoideae</taxon>
        <taxon>50 kb inversion clade</taxon>
        <taxon>NPAAA clade</taxon>
        <taxon>Hologalegina</taxon>
        <taxon>IRL clade</taxon>
        <taxon>Trifolieae</taxon>
        <taxon>Trifolium</taxon>
    </lineage>
</organism>
<comment type="caution">
    <text evidence="1">The sequence shown here is derived from an EMBL/GenBank/DDBJ whole genome shotgun (WGS) entry which is preliminary data.</text>
</comment>
<reference evidence="1 2" key="1">
    <citation type="journal article" date="2018" name="Front. Plant Sci.">
        <title>Red Clover (Trifolium pratense) and Zigzag Clover (T. medium) - A Picture of Genomic Similarities and Differences.</title>
        <authorList>
            <person name="Dluhosova J."/>
            <person name="Istvanek J."/>
            <person name="Nedelnik J."/>
            <person name="Repkova J."/>
        </authorList>
    </citation>
    <scope>NUCLEOTIDE SEQUENCE [LARGE SCALE GENOMIC DNA]</scope>
    <source>
        <strain evidence="2">cv. 10/8</strain>
        <tissue evidence="1">Leaf</tissue>
    </source>
</reference>
<accession>A0A392U2U3</accession>
<evidence type="ECO:0000313" key="1">
    <source>
        <dbReference type="EMBL" id="MCI67077.1"/>
    </source>
</evidence>
<keyword evidence="2" id="KW-1185">Reference proteome</keyword>
<name>A0A392U2U3_9FABA</name>
<proteinExistence type="predicted"/>
<protein>
    <submittedName>
        <fullName evidence="1">Uncharacterized protein</fullName>
    </submittedName>
</protein>
<evidence type="ECO:0000313" key="2">
    <source>
        <dbReference type="Proteomes" id="UP000265520"/>
    </source>
</evidence>
<dbReference type="EMBL" id="LXQA010708357">
    <property type="protein sequence ID" value="MCI67077.1"/>
    <property type="molecule type" value="Genomic_DNA"/>
</dbReference>
<feature type="non-terminal residue" evidence="1">
    <location>
        <position position="39"/>
    </location>
</feature>